<proteinExistence type="predicted"/>
<evidence type="ECO:0000313" key="2">
    <source>
        <dbReference type="Proteomes" id="UP000076008"/>
    </source>
</evidence>
<sequence length="130" mass="14045">MHTKSTTELISMAQAVLVSLIESHKVIEPCEIEDNLVAINSLLVDASISSSQNSSKHKVSDGPLPAIAMLEDLAAEIHESTSLLELIFKNSPDMGETDNALACLIRSMIKTGEKAYGYISQIESNNKVSE</sequence>
<organism evidence="1 2">
    <name type="scientific">Enterobacter cloacae</name>
    <dbReference type="NCBI Taxonomy" id="550"/>
    <lineage>
        <taxon>Bacteria</taxon>
        <taxon>Pseudomonadati</taxon>
        <taxon>Pseudomonadota</taxon>
        <taxon>Gammaproteobacteria</taxon>
        <taxon>Enterobacterales</taxon>
        <taxon>Enterobacteriaceae</taxon>
        <taxon>Enterobacter</taxon>
        <taxon>Enterobacter cloacae complex</taxon>
    </lineage>
</organism>
<dbReference type="EMBL" id="FJXR01000010">
    <property type="protein sequence ID" value="CZV21856.1"/>
    <property type="molecule type" value="Genomic_DNA"/>
</dbReference>
<dbReference type="Proteomes" id="UP000076008">
    <property type="component" value="Unassembled WGS sequence"/>
</dbReference>
<name>A0A156SE06_ENTCL</name>
<dbReference type="AlphaFoldDB" id="A0A156SE06"/>
<protein>
    <submittedName>
        <fullName evidence="1">Uncharacterized protein</fullName>
    </submittedName>
</protein>
<evidence type="ECO:0000313" key="1">
    <source>
        <dbReference type="EMBL" id="CZV21856.1"/>
    </source>
</evidence>
<gene>
    <name evidence="1" type="ORF">SAMEA2273318_02050</name>
</gene>
<reference evidence="1 2" key="1">
    <citation type="submission" date="2016-03" db="EMBL/GenBank/DDBJ databases">
        <authorList>
            <consortium name="Pathogen Informatics"/>
        </authorList>
    </citation>
    <scope>NUCLEOTIDE SEQUENCE [LARGE SCALE GENOMIC DNA]</scope>
    <source>
        <strain evidence="2">e1252</strain>
    </source>
</reference>
<dbReference type="RefSeq" id="WP_235836540.1">
    <property type="nucleotide sequence ID" value="NZ_FJXR01000010.1"/>
</dbReference>
<accession>A0A156SE06</accession>